<gene>
    <name evidence="1" type="ORF">SDC9_179960</name>
</gene>
<proteinExistence type="predicted"/>
<dbReference type="InterPro" id="IPR052909">
    <property type="entry name" value="Transposase_6_like"/>
</dbReference>
<protein>
    <recommendedName>
        <fullName evidence="2">Transposase</fullName>
    </recommendedName>
</protein>
<dbReference type="AlphaFoldDB" id="A0A645H0A1"/>
<sequence length="50" mass="5594">MYSRFVQWQEEGLFDAILKELSEEADFQDMSIDSSTVKAHQASAGAKKGL</sequence>
<dbReference type="PANTHER" id="PTHR46637:SF1">
    <property type="entry name" value="BLL5188 PROTEIN"/>
    <property type="match status" value="1"/>
</dbReference>
<dbReference type="EMBL" id="VSSQ01084526">
    <property type="protein sequence ID" value="MPN32481.1"/>
    <property type="molecule type" value="Genomic_DNA"/>
</dbReference>
<name>A0A645H0A1_9ZZZZ</name>
<organism evidence="1">
    <name type="scientific">bioreactor metagenome</name>
    <dbReference type="NCBI Taxonomy" id="1076179"/>
    <lineage>
        <taxon>unclassified sequences</taxon>
        <taxon>metagenomes</taxon>
        <taxon>ecological metagenomes</taxon>
    </lineage>
</organism>
<evidence type="ECO:0000313" key="1">
    <source>
        <dbReference type="EMBL" id="MPN32481.1"/>
    </source>
</evidence>
<accession>A0A645H0A1</accession>
<reference evidence="1" key="1">
    <citation type="submission" date="2019-08" db="EMBL/GenBank/DDBJ databases">
        <authorList>
            <person name="Kucharzyk K."/>
            <person name="Murdoch R.W."/>
            <person name="Higgins S."/>
            <person name="Loffler F."/>
        </authorList>
    </citation>
    <scope>NUCLEOTIDE SEQUENCE</scope>
</reference>
<comment type="caution">
    <text evidence="1">The sequence shown here is derived from an EMBL/GenBank/DDBJ whole genome shotgun (WGS) entry which is preliminary data.</text>
</comment>
<evidence type="ECO:0008006" key="2">
    <source>
        <dbReference type="Google" id="ProtNLM"/>
    </source>
</evidence>
<dbReference type="PANTHER" id="PTHR46637">
    <property type="entry name" value="TIS1421-TRANSPOSASE PROTEIN A"/>
    <property type="match status" value="1"/>
</dbReference>